<protein>
    <submittedName>
        <fullName evidence="4">N-acetylmannosaminyltransferase</fullName>
        <ecNumber evidence="4">2.4.1.187</ecNumber>
    </submittedName>
    <submittedName>
        <fullName evidence="3">WecB/TagA/CpsF family glycosyltransferase</fullName>
    </submittedName>
</protein>
<dbReference type="InterPro" id="IPR004629">
    <property type="entry name" value="WecG_TagA_CpsF"/>
</dbReference>
<evidence type="ECO:0000256" key="2">
    <source>
        <dbReference type="ARBA" id="ARBA00022679"/>
    </source>
</evidence>
<keyword evidence="2 4" id="KW-0808">Transferase</keyword>
<evidence type="ECO:0000256" key="1">
    <source>
        <dbReference type="ARBA" id="ARBA00022676"/>
    </source>
</evidence>
<proteinExistence type="predicted"/>
<keyword evidence="1 4" id="KW-0328">Glycosyltransferase</keyword>
<dbReference type="Pfam" id="PF03808">
    <property type="entry name" value="Glyco_tran_WecG"/>
    <property type="match status" value="1"/>
</dbReference>
<dbReference type="GO" id="GO:0047244">
    <property type="term" value="F:N-acetylglucosaminyldiphosphoundecaprenol N-acetyl-beta-D-mannosaminyltransferase activity"/>
    <property type="evidence" value="ECO:0007669"/>
    <property type="project" value="UniProtKB-EC"/>
</dbReference>
<evidence type="ECO:0000313" key="4">
    <source>
        <dbReference type="EMBL" id="VYU57876.1"/>
    </source>
</evidence>
<evidence type="ECO:0000313" key="5">
    <source>
        <dbReference type="Proteomes" id="UP001299409"/>
    </source>
</evidence>
<evidence type="ECO:0000313" key="3">
    <source>
        <dbReference type="EMBL" id="MCB5446699.1"/>
    </source>
</evidence>
<dbReference type="CDD" id="cd06533">
    <property type="entry name" value="Glyco_transf_WecG_TagA"/>
    <property type="match status" value="1"/>
</dbReference>
<dbReference type="EMBL" id="CACRUE010000046">
    <property type="protein sequence ID" value="VYU57876.1"/>
    <property type="molecule type" value="Genomic_DNA"/>
</dbReference>
<dbReference type="PANTHER" id="PTHR34136:SF1">
    <property type="entry name" value="UDP-N-ACETYL-D-MANNOSAMINURONIC ACID TRANSFERASE"/>
    <property type="match status" value="1"/>
</dbReference>
<reference evidence="4" key="1">
    <citation type="submission" date="2019-11" db="EMBL/GenBank/DDBJ databases">
        <authorList>
            <person name="Feng L."/>
        </authorList>
    </citation>
    <scope>NUCLEOTIDE SEQUENCE</scope>
    <source>
        <strain evidence="4">IbartlettiiLFYP30</strain>
    </source>
</reference>
<name>A0A6N3G1A3_9FIRM</name>
<organism evidence="4">
    <name type="scientific">Intestinibacter bartlettii</name>
    <dbReference type="NCBI Taxonomy" id="261299"/>
    <lineage>
        <taxon>Bacteria</taxon>
        <taxon>Bacillati</taxon>
        <taxon>Bacillota</taxon>
        <taxon>Clostridia</taxon>
        <taxon>Peptostreptococcales</taxon>
        <taxon>Peptostreptococcaceae</taxon>
        <taxon>Intestinibacter</taxon>
    </lineage>
</organism>
<dbReference type="RefSeq" id="WP_156531280.1">
    <property type="nucleotide sequence ID" value="NZ_BAABXU010000001.1"/>
</dbReference>
<gene>
    <name evidence="4" type="primary">tagA</name>
    <name evidence="4" type="ORF">IBLFYP30_00673</name>
    <name evidence="3" type="ORF">LIP50_10835</name>
</gene>
<accession>A0A6N3G1A3</accession>
<reference evidence="3 5" key="2">
    <citation type="submission" date="2021-10" db="EMBL/GenBank/DDBJ databases">
        <title>Collection of gut derived symbiotic bacterial strains cultured from healthy donors.</title>
        <authorList>
            <person name="Lin H."/>
            <person name="Littmann E."/>
            <person name="Claire K."/>
            <person name="Pamer E."/>
        </authorList>
    </citation>
    <scope>NUCLEOTIDE SEQUENCE [LARGE SCALE GENOMIC DNA]</scope>
    <source>
        <strain evidence="3 5">MSK.17.68</strain>
    </source>
</reference>
<dbReference type="AlphaFoldDB" id="A0A6N3G1A3"/>
<dbReference type="PANTHER" id="PTHR34136">
    <property type="match status" value="1"/>
</dbReference>
<keyword evidence="5" id="KW-1185">Reference proteome</keyword>
<dbReference type="Proteomes" id="UP001299409">
    <property type="component" value="Unassembled WGS sequence"/>
</dbReference>
<sequence length="247" mass="28460">MYFLCGYRIFNGTIDEAVNKVMNANDKIHIVSGNPEVLYNGLYNKFIYNNFTSKSSIIIPDGIGVVKPLRLKGHDIQKIAGIDLFIKLLDNLDKKDSVYFLGASDEVLNIFIKNVRKKYKNINIAGYHHGYIDIENCDYIINDIKSKQPTIIFVAMGSPKQEIFITKYMNELPCKIFMGVGGSFDVISETTKRAPLWIINSNLEWLYRILKEPVRIKRFKKNINFIFMCIKDIYISNIRGLHLSNNT</sequence>
<dbReference type="EMBL" id="JAJBMB010000011">
    <property type="protein sequence ID" value="MCB5446699.1"/>
    <property type="molecule type" value="Genomic_DNA"/>
</dbReference>
<dbReference type="EC" id="2.4.1.187" evidence="4"/>
<dbReference type="NCBIfam" id="TIGR00696">
    <property type="entry name" value="wecG_tagA_cpsF"/>
    <property type="match status" value="1"/>
</dbReference>